<name>A0AAV0XKF3_9HEMI</name>
<dbReference type="InterPro" id="IPR012337">
    <property type="entry name" value="RNaseH-like_sf"/>
</dbReference>
<evidence type="ECO:0000259" key="2">
    <source>
        <dbReference type="Pfam" id="PF14291"/>
    </source>
</evidence>
<dbReference type="InterPro" id="IPR025398">
    <property type="entry name" value="DUF4371"/>
</dbReference>
<dbReference type="Pfam" id="PF14291">
    <property type="entry name" value="DUF4371"/>
    <property type="match status" value="1"/>
</dbReference>
<accession>A0AAV0XKF3</accession>
<dbReference type="SUPFAM" id="SSF53098">
    <property type="entry name" value="Ribonuclease H-like"/>
    <property type="match status" value="1"/>
</dbReference>
<evidence type="ECO:0008006" key="5">
    <source>
        <dbReference type="Google" id="ProtNLM"/>
    </source>
</evidence>
<gene>
    <name evidence="3" type="ORF">MEUPH1_LOCUS22846</name>
</gene>
<dbReference type="Pfam" id="PF05699">
    <property type="entry name" value="Dimer_Tnp_hAT"/>
    <property type="match status" value="1"/>
</dbReference>
<dbReference type="InterPro" id="IPR008906">
    <property type="entry name" value="HATC_C_dom"/>
</dbReference>
<feature type="domain" description="DUF4371" evidence="2">
    <location>
        <begin position="324"/>
        <end position="494"/>
    </location>
</feature>
<protein>
    <recommendedName>
        <fullName evidence="5">Zinc finger MYM-type protein 1-like</fullName>
    </recommendedName>
</protein>
<feature type="domain" description="HAT C-terminal dimerisation" evidence="1">
    <location>
        <begin position="843"/>
        <end position="911"/>
    </location>
</feature>
<dbReference type="AlphaFoldDB" id="A0AAV0XKF3"/>
<dbReference type="Proteomes" id="UP001160148">
    <property type="component" value="Unassembled WGS sequence"/>
</dbReference>
<proteinExistence type="predicted"/>
<dbReference type="PANTHER" id="PTHR45749:SF37">
    <property type="entry name" value="OS05G0311600 PROTEIN"/>
    <property type="match status" value="1"/>
</dbReference>
<organism evidence="3 4">
    <name type="scientific">Macrosiphum euphorbiae</name>
    <name type="common">potato aphid</name>
    <dbReference type="NCBI Taxonomy" id="13131"/>
    <lineage>
        <taxon>Eukaryota</taxon>
        <taxon>Metazoa</taxon>
        <taxon>Ecdysozoa</taxon>
        <taxon>Arthropoda</taxon>
        <taxon>Hexapoda</taxon>
        <taxon>Insecta</taxon>
        <taxon>Pterygota</taxon>
        <taxon>Neoptera</taxon>
        <taxon>Paraneoptera</taxon>
        <taxon>Hemiptera</taxon>
        <taxon>Sternorrhyncha</taxon>
        <taxon>Aphidomorpha</taxon>
        <taxon>Aphidoidea</taxon>
        <taxon>Aphididae</taxon>
        <taxon>Macrosiphini</taxon>
        <taxon>Macrosiphum</taxon>
    </lineage>
</organism>
<evidence type="ECO:0000313" key="3">
    <source>
        <dbReference type="EMBL" id="CAI6368497.1"/>
    </source>
</evidence>
<reference evidence="3 4" key="1">
    <citation type="submission" date="2023-01" db="EMBL/GenBank/DDBJ databases">
        <authorList>
            <person name="Whitehead M."/>
        </authorList>
    </citation>
    <scope>NUCLEOTIDE SEQUENCE [LARGE SCALE GENOMIC DNA]</scope>
</reference>
<sequence length="942" mass="107893">MSENNNLCLCGRKRQKMNDTNWKRHQTACNVSKLKSSKTVTSLLSYMTKKRTINDEDEVRLSLPKDTLKDKITTATSNYGSPVTPLNKLNTGNANTIVAPIDLVTNSIASCSKMNVVDESSNSNILYGVCSDENQCNELSTGDVEDISNIVEQDVRHFQFPNDPSIVLDSKMSPEQFAYVAALQPCQPKASELKGCIFPTRMQGKWLRSFHEEHYYKKLPNGEFVKRTWISYSPSQDKVYCIVCKQFGKEDAKSHQLARFGSDDWSHISFKLKSHESNSVHLESEIRRAMFVSNQRVVSTIFESSNRNVAENREIVRVIFESLIYLARQNIAFRGCDESWTSNNQGNFIELIKFISKYNPTLSSHLTKIQNSKKKNRLTFLSNLSQNNMLHVLGEMVRERILIKIKKSGVFSFIIDTTTDVSNLEQLSLVIRFINENEEVEERLVALETVSDARGIGMFNVLCNICQKYDIDWEKQLCAQSYDGASSMQGQYSGVRAYIQEKNPRAIYVWCFSHILNLVVVDTCDTSKTMRNFFGDLQSLIAFLRARKRTAVFLNHQKICYPEKRVCRMKNFSTTRWTSHGRALTVIFEKYKALTNTLKELSNSTERDTSSVATNLLSTISSFQFVTHLLLMKNIFKHTTPLSMYLQSLSLDFITVLTMVDNCAKKLSELRNEQQLDVLLAEAKTFSLENELEEVWFPEKRVQRRKKMAGEKTNDEIVSNAKDNFKIQVYFTVLDQICTSITSRFEGSREILSDLSLLSVDRLIAASKGCPIPEDNFVYLDKWIPNVQIDQLKLEYSTFAYSFLKLKSNIEIEKLHEKVIISESDEDTSVDTDEGNSEENKTKMTVLNVLKLLNTFNLISAFPNMYMAYKFLCTIPATSVSSERTFSKLKLIKTRIRSTMVQKRLDSLMLLSCEKDVIINLDEAINKYANTSKLLQEALLYK</sequence>
<comment type="caution">
    <text evidence="3">The sequence shown here is derived from an EMBL/GenBank/DDBJ whole genome shotgun (WGS) entry which is preliminary data.</text>
</comment>
<dbReference type="EMBL" id="CARXXK010000005">
    <property type="protein sequence ID" value="CAI6368497.1"/>
    <property type="molecule type" value="Genomic_DNA"/>
</dbReference>
<evidence type="ECO:0000259" key="1">
    <source>
        <dbReference type="Pfam" id="PF05699"/>
    </source>
</evidence>
<dbReference type="GO" id="GO:0046983">
    <property type="term" value="F:protein dimerization activity"/>
    <property type="evidence" value="ECO:0007669"/>
    <property type="project" value="InterPro"/>
</dbReference>
<keyword evidence="4" id="KW-1185">Reference proteome</keyword>
<dbReference type="PANTHER" id="PTHR45749">
    <property type="match status" value="1"/>
</dbReference>
<evidence type="ECO:0000313" key="4">
    <source>
        <dbReference type="Proteomes" id="UP001160148"/>
    </source>
</evidence>